<dbReference type="RefSeq" id="WP_187095114.1">
    <property type="nucleotide sequence ID" value="NZ_CP059893.1"/>
</dbReference>
<dbReference type="KEGG" id="mflu:HZU40_00440"/>
<dbReference type="Proteomes" id="UP000515498">
    <property type="component" value="Plasmid unnamed2"/>
</dbReference>
<name>A0A7G8P6J6_9MYCO</name>
<evidence type="ECO:0000256" key="1">
    <source>
        <dbReference type="SAM" id="MobiDB-lite"/>
    </source>
</evidence>
<sequence length="125" mass="12691">MPPRKKTGRAEAEAAYANLLKENTTLVGDVGEAFDAFVASMTASAAARDRYEEARAAAVKGGAVTNDQLDQMGYKKTSKLPTPPARPENDASGSQQPGSSPGPQDNGAAPAPQLASVGATTGEGS</sequence>
<evidence type="ECO:0000313" key="2">
    <source>
        <dbReference type="EMBL" id="QNJ89962.1"/>
    </source>
</evidence>
<feature type="region of interest" description="Disordered" evidence="1">
    <location>
        <begin position="59"/>
        <end position="125"/>
    </location>
</feature>
<dbReference type="EMBL" id="CP059893">
    <property type="protein sequence ID" value="QNJ89962.1"/>
    <property type="molecule type" value="Genomic_DNA"/>
</dbReference>
<geneLocation type="plasmid" evidence="2 3">
    <name>unnamed2</name>
</geneLocation>
<organism evidence="2 3">
    <name type="scientific">Mycolicibacterium fluoranthenivorans</name>
    <dbReference type="NCBI Taxonomy" id="258505"/>
    <lineage>
        <taxon>Bacteria</taxon>
        <taxon>Bacillati</taxon>
        <taxon>Actinomycetota</taxon>
        <taxon>Actinomycetes</taxon>
        <taxon>Mycobacteriales</taxon>
        <taxon>Mycobacteriaceae</taxon>
        <taxon>Mycolicibacterium</taxon>
    </lineage>
</organism>
<evidence type="ECO:0000313" key="3">
    <source>
        <dbReference type="Proteomes" id="UP000515498"/>
    </source>
</evidence>
<feature type="compositionally biased region" description="Low complexity" evidence="1">
    <location>
        <begin position="92"/>
        <end position="104"/>
    </location>
</feature>
<accession>A0A7G8P6J6</accession>
<protein>
    <submittedName>
        <fullName evidence="2">Uncharacterized protein</fullName>
    </submittedName>
</protein>
<reference evidence="2 3" key="1">
    <citation type="submission" date="2020-07" db="EMBL/GenBank/DDBJ databases">
        <title>Draft genome sequence of four isobutane-metabolizing strains capable of cometabolically degrading diverse ether contaminants.</title>
        <authorList>
            <person name="Chen W."/>
            <person name="Faulkner N."/>
            <person name="Smith C."/>
            <person name="Hyman M."/>
        </authorList>
    </citation>
    <scope>NUCLEOTIDE SEQUENCE [LARGE SCALE GENOMIC DNA]</scope>
    <source>
        <strain evidence="2 3">2A</strain>
        <plasmid evidence="2 3">unnamed2</plasmid>
    </source>
</reference>
<dbReference type="AlphaFoldDB" id="A0A7G8P6J6"/>
<gene>
    <name evidence="2" type="ORF">HZU40_00440</name>
</gene>
<keyword evidence="2" id="KW-0614">Plasmid</keyword>
<proteinExistence type="predicted"/>